<protein>
    <submittedName>
        <fullName evidence="5">DMT family transporter</fullName>
    </submittedName>
</protein>
<evidence type="ECO:0000313" key="6">
    <source>
        <dbReference type="Proteomes" id="UP000572528"/>
    </source>
</evidence>
<keyword evidence="3" id="KW-0812">Transmembrane</keyword>
<feature type="domain" description="EamA" evidence="4">
    <location>
        <begin position="17"/>
        <end position="143"/>
    </location>
</feature>
<dbReference type="GO" id="GO:0016020">
    <property type="term" value="C:membrane"/>
    <property type="evidence" value="ECO:0007669"/>
    <property type="project" value="InterPro"/>
</dbReference>
<dbReference type="EMBL" id="JACBXV010000044">
    <property type="protein sequence ID" value="NYS68862.1"/>
    <property type="molecule type" value="Genomic_DNA"/>
</dbReference>
<evidence type="ECO:0000313" key="5">
    <source>
        <dbReference type="EMBL" id="NYS68862.1"/>
    </source>
</evidence>
<evidence type="ECO:0000256" key="2">
    <source>
        <dbReference type="SAM" id="MobiDB-lite"/>
    </source>
</evidence>
<feature type="transmembrane region" description="Helical" evidence="3">
    <location>
        <begin position="9"/>
        <end position="28"/>
    </location>
</feature>
<accession>A0A853EKY5</accession>
<feature type="transmembrane region" description="Helical" evidence="3">
    <location>
        <begin position="73"/>
        <end position="93"/>
    </location>
</feature>
<evidence type="ECO:0000256" key="3">
    <source>
        <dbReference type="SAM" id="Phobius"/>
    </source>
</evidence>
<feature type="transmembrane region" description="Helical" evidence="3">
    <location>
        <begin position="129"/>
        <end position="149"/>
    </location>
</feature>
<keyword evidence="3" id="KW-0472">Membrane</keyword>
<feature type="domain" description="EamA" evidence="4">
    <location>
        <begin position="157"/>
        <end position="295"/>
    </location>
</feature>
<feature type="transmembrane region" description="Helical" evidence="3">
    <location>
        <begin position="223"/>
        <end position="243"/>
    </location>
</feature>
<dbReference type="InterPro" id="IPR037185">
    <property type="entry name" value="EmrE-like"/>
</dbReference>
<evidence type="ECO:0000256" key="1">
    <source>
        <dbReference type="ARBA" id="ARBA00007362"/>
    </source>
</evidence>
<dbReference type="InterPro" id="IPR000620">
    <property type="entry name" value="EamA_dom"/>
</dbReference>
<dbReference type="PANTHER" id="PTHR22911">
    <property type="entry name" value="ACYL-MALONYL CONDENSING ENZYME-RELATED"/>
    <property type="match status" value="1"/>
</dbReference>
<gene>
    <name evidence="5" type="ORF">HZZ05_04915</name>
</gene>
<organism evidence="5 6">
    <name type="scientific">Actinomyces bowdenii</name>
    <dbReference type="NCBI Taxonomy" id="131109"/>
    <lineage>
        <taxon>Bacteria</taxon>
        <taxon>Bacillati</taxon>
        <taxon>Actinomycetota</taxon>
        <taxon>Actinomycetes</taxon>
        <taxon>Actinomycetales</taxon>
        <taxon>Actinomycetaceae</taxon>
        <taxon>Actinomyces</taxon>
    </lineage>
</organism>
<feature type="region of interest" description="Disordered" evidence="2">
    <location>
        <begin position="316"/>
        <end position="343"/>
    </location>
</feature>
<keyword evidence="3" id="KW-1133">Transmembrane helix</keyword>
<dbReference type="PANTHER" id="PTHR22911:SF137">
    <property type="entry name" value="SOLUTE CARRIER FAMILY 35 MEMBER G2-RELATED"/>
    <property type="match status" value="1"/>
</dbReference>
<sequence length="343" mass="35204">MRYGILSGALWGLDTVILGMALVLAPFLGAPHASLAGALLHDVGSALILLVYMGLRGRLRHTLAAARTRSGRAVMIGALMGGPLGMSGYLIAINNIGPGYTAIISSFYPALGAFLAFVLLKERMRPRQVAALMAALAAVILIGWSSSSADPTGSALLGVLGALACVIGWGSEAVILAWGMRDDKVDNETALHIRQTTSGLAYLLLVAPLAGATGFTTRAALSPATVVVALAALAGTVSYLYYYRAIAVIGASRGMALNISYSAWTVVFALVLTGSAPTPLAVGCCIVILAGTVLAATPDLADLLPRRSRVPREILAQVGGEGHGAPPPAEQPELSKPMGSAHD</sequence>
<dbReference type="AlphaFoldDB" id="A0A853EKY5"/>
<comment type="caution">
    <text evidence="5">The sequence shown here is derived from an EMBL/GenBank/DDBJ whole genome shotgun (WGS) entry which is preliminary data.</text>
</comment>
<dbReference type="RefSeq" id="WP_179900183.1">
    <property type="nucleotide sequence ID" value="NZ_JACBXV010000044.1"/>
</dbReference>
<feature type="transmembrane region" description="Helical" evidence="3">
    <location>
        <begin position="155"/>
        <end position="178"/>
    </location>
</feature>
<feature type="transmembrane region" description="Helical" evidence="3">
    <location>
        <begin position="99"/>
        <end position="120"/>
    </location>
</feature>
<proteinExistence type="inferred from homology"/>
<dbReference type="Pfam" id="PF00892">
    <property type="entry name" value="EamA"/>
    <property type="match status" value="2"/>
</dbReference>
<dbReference type="Proteomes" id="UP000572528">
    <property type="component" value="Unassembled WGS sequence"/>
</dbReference>
<dbReference type="SUPFAM" id="SSF103481">
    <property type="entry name" value="Multidrug resistance efflux transporter EmrE"/>
    <property type="match status" value="2"/>
</dbReference>
<feature type="transmembrane region" description="Helical" evidence="3">
    <location>
        <begin position="199"/>
        <end position="217"/>
    </location>
</feature>
<evidence type="ECO:0000259" key="4">
    <source>
        <dbReference type="Pfam" id="PF00892"/>
    </source>
</evidence>
<name>A0A853EKY5_9ACTO</name>
<feature type="transmembrane region" description="Helical" evidence="3">
    <location>
        <begin position="34"/>
        <end position="52"/>
    </location>
</feature>
<reference evidence="5 6" key="1">
    <citation type="submission" date="2020-07" db="EMBL/GenBank/DDBJ databases">
        <title>MOT database genomes.</title>
        <authorList>
            <person name="Joseph S."/>
            <person name="Aduse-Opoku J."/>
            <person name="Hashim A."/>
            <person name="Wade W."/>
            <person name="Curtis M."/>
        </authorList>
    </citation>
    <scope>NUCLEOTIDE SEQUENCE [LARGE SCALE GENOMIC DNA]</scope>
    <source>
        <strain evidence="5 6">WMus004</strain>
    </source>
</reference>
<comment type="similarity">
    <text evidence="1">Belongs to the EamA transporter family.</text>
</comment>